<dbReference type="InterPro" id="IPR025505">
    <property type="entry name" value="FHIPEP_CS"/>
</dbReference>
<evidence type="ECO:0000256" key="8">
    <source>
        <dbReference type="SAM" id="Phobius"/>
    </source>
</evidence>
<sequence length="687" mass="71314">MNRNLARLAVPVGIVGIVLLLVVPVPAALLDVLIVCNVLLALVILLTSMFVKKPLDFSVFPSLLLVATLFRLGLNVASTRLVLGQGYAGQVIEAFGKVTVGGSLIIGAVVFVILVVIQFVVVTKGAERVAEVGARFTLDAMPGKQMAIDADLNAGLITDVVARQRRAEVSAEADFYGAMDGASKFVKGDAIAGIVIIIVNIVGGLGVGMLQRGLSITDALNTYSLLTMGDGLVSQIPALLMAVSTGMIVTRSNAEADLGQAASTQLSQSRTALLIAGLAAVVMALMPGMPPLPFLGVGAGLIIVSRRIRASEDGRGDGGASSDSSGARGGGGAEQDPTQRLMEEMRVHPLEIMLAPDLVDLVSGSADDLLARVKSLRHKIAMDLGVVIPPVRTRDSVELPPSTYAIRIAGVEAGRGTAPSGKLLALGDFLDALPGAAVVEPVFGLAGKWIPAEMRHSAELTGATVIDRVSVLITHLSSIVVANAARLLSREDVRVLTEGVKTLSPAAVEELTPALLSLAEIHRVLQGLLTEQVPVNDLTRIYEALTLRAKASTDPEGLIESARLAIGPALVRRLMDGERLTVITIEPVLEQSLVQDLRPAEGGTQLVMEQSKLDAIMSSLSSAVAAAESAGKSPALVCAPMLRPAVRKLVALPPAGVPVLSYAEVTSTSVNIETIGVVRLGAATVSA</sequence>
<dbReference type="PANTHER" id="PTHR30161:SF1">
    <property type="entry name" value="FLAGELLAR BIOSYNTHESIS PROTEIN FLHA-RELATED"/>
    <property type="match status" value="1"/>
</dbReference>
<feature type="region of interest" description="Disordered" evidence="7">
    <location>
        <begin position="312"/>
        <end position="338"/>
    </location>
</feature>
<dbReference type="RefSeq" id="WP_241050386.1">
    <property type="nucleotide sequence ID" value="NZ_JAKZBV010000001.1"/>
</dbReference>
<keyword evidence="5 8" id="KW-1133">Transmembrane helix</keyword>
<dbReference type="EMBL" id="JAKZBV010000001">
    <property type="protein sequence ID" value="MCH6468565.1"/>
    <property type="molecule type" value="Genomic_DNA"/>
</dbReference>
<dbReference type="InterPro" id="IPR001712">
    <property type="entry name" value="T3SS_FHIPEP"/>
</dbReference>
<reference evidence="9 10" key="1">
    <citation type="submission" date="2022-03" db="EMBL/GenBank/DDBJ databases">
        <title>Sinomonas sp. isolated from a soil.</title>
        <authorList>
            <person name="Han J."/>
            <person name="Kim D.-U."/>
        </authorList>
    </citation>
    <scope>NUCLEOTIDE SEQUENCE [LARGE SCALE GENOMIC DNA]</scope>
    <source>
        <strain evidence="9 10">5-5</strain>
    </source>
</reference>
<evidence type="ECO:0000313" key="10">
    <source>
        <dbReference type="Proteomes" id="UP001202922"/>
    </source>
</evidence>
<dbReference type="Gene3D" id="3.40.50.12790">
    <property type="entry name" value="FHIPEP family, domain 4"/>
    <property type="match status" value="1"/>
</dbReference>
<feature type="transmembrane region" description="Helical" evidence="8">
    <location>
        <begin position="63"/>
        <end position="83"/>
    </location>
</feature>
<organism evidence="9 10">
    <name type="scientific">Sinomonas terrae</name>
    <dbReference type="NCBI Taxonomy" id="2908838"/>
    <lineage>
        <taxon>Bacteria</taxon>
        <taxon>Bacillati</taxon>
        <taxon>Actinomycetota</taxon>
        <taxon>Actinomycetes</taxon>
        <taxon>Micrococcales</taxon>
        <taxon>Micrococcaceae</taxon>
        <taxon>Sinomonas</taxon>
    </lineage>
</organism>
<evidence type="ECO:0000256" key="7">
    <source>
        <dbReference type="SAM" id="MobiDB-lite"/>
    </source>
</evidence>
<feature type="transmembrane region" description="Helical" evidence="8">
    <location>
        <begin position="7"/>
        <end position="26"/>
    </location>
</feature>
<dbReference type="Pfam" id="PF00771">
    <property type="entry name" value="FHIPEP"/>
    <property type="match status" value="1"/>
</dbReference>
<evidence type="ECO:0000256" key="5">
    <source>
        <dbReference type="ARBA" id="ARBA00022989"/>
    </source>
</evidence>
<evidence type="ECO:0000256" key="2">
    <source>
        <dbReference type="ARBA" id="ARBA00008835"/>
    </source>
</evidence>
<keyword evidence="9" id="KW-0282">Flagellum</keyword>
<feature type="transmembrane region" description="Helical" evidence="8">
    <location>
        <begin position="32"/>
        <end position="51"/>
    </location>
</feature>
<keyword evidence="4 8" id="KW-0812">Transmembrane</keyword>
<evidence type="ECO:0000256" key="4">
    <source>
        <dbReference type="ARBA" id="ARBA00022692"/>
    </source>
</evidence>
<dbReference type="PANTHER" id="PTHR30161">
    <property type="entry name" value="FLAGELLAR EXPORT PROTEIN, MEMBRANE FLHA SUBUNIT-RELATED"/>
    <property type="match status" value="1"/>
</dbReference>
<keyword evidence="9" id="KW-0969">Cilium</keyword>
<accession>A0ABS9TWU1</accession>
<dbReference type="Gene3D" id="3.40.30.60">
    <property type="entry name" value="FHIPEP family, domain 1"/>
    <property type="match status" value="1"/>
</dbReference>
<dbReference type="PRINTS" id="PR00949">
    <property type="entry name" value="TYPE3IMAPROT"/>
</dbReference>
<evidence type="ECO:0000256" key="3">
    <source>
        <dbReference type="ARBA" id="ARBA00022475"/>
    </source>
</evidence>
<evidence type="ECO:0000256" key="1">
    <source>
        <dbReference type="ARBA" id="ARBA00004651"/>
    </source>
</evidence>
<feature type="transmembrane region" description="Helical" evidence="8">
    <location>
        <begin position="190"/>
        <end position="211"/>
    </location>
</feature>
<keyword evidence="6 8" id="KW-0472">Membrane</keyword>
<keyword evidence="9" id="KW-0966">Cell projection</keyword>
<protein>
    <submittedName>
        <fullName evidence="9">Flagellar biosynthesis protein FlhA</fullName>
    </submittedName>
</protein>
<gene>
    <name evidence="9" type="ORF">L0M17_00955</name>
</gene>
<keyword evidence="3" id="KW-1003">Cell membrane</keyword>
<evidence type="ECO:0000256" key="6">
    <source>
        <dbReference type="ARBA" id="ARBA00023136"/>
    </source>
</evidence>
<proteinExistence type="inferred from homology"/>
<comment type="similarity">
    <text evidence="2">Belongs to the FHIPEP (flagella/HR/invasion proteins export pore) family.</text>
</comment>
<comment type="subcellular location">
    <subcellularLocation>
        <location evidence="1">Cell membrane</location>
        <topology evidence="1">Multi-pass membrane protein</topology>
    </subcellularLocation>
</comment>
<name>A0ABS9TWU1_9MICC</name>
<dbReference type="Gene3D" id="1.10.8.540">
    <property type="entry name" value="FHIPEP family, domain 3"/>
    <property type="match status" value="1"/>
</dbReference>
<feature type="transmembrane region" description="Helical" evidence="8">
    <location>
        <begin position="271"/>
        <end position="289"/>
    </location>
</feature>
<dbReference type="Proteomes" id="UP001202922">
    <property type="component" value="Unassembled WGS sequence"/>
</dbReference>
<dbReference type="PIRSF" id="PIRSF005419">
    <property type="entry name" value="FlhA"/>
    <property type="match status" value="1"/>
</dbReference>
<dbReference type="InterPro" id="IPR042194">
    <property type="entry name" value="FHIPEP_1"/>
</dbReference>
<comment type="caution">
    <text evidence="9">The sequence shown here is derived from an EMBL/GenBank/DDBJ whole genome shotgun (WGS) entry which is preliminary data.</text>
</comment>
<feature type="transmembrane region" description="Helical" evidence="8">
    <location>
        <begin position="103"/>
        <end position="122"/>
    </location>
</feature>
<dbReference type="InterPro" id="IPR042193">
    <property type="entry name" value="FHIPEP_3"/>
</dbReference>
<keyword evidence="10" id="KW-1185">Reference proteome</keyword>
<dbReference type="PROSITE" id="PS00994">
    <property type="entry name" value="FHIPEP"/>
    <property type="match status" value="1"/>
</dbReference>
<evidence type="ECO:0000313" key="9">
    <source>
        <dbReference type="EMBL" id="MCH6468565.1"/>
    </source>
</evidence>
<feature type="transmembrane region" description="Helical" evidence="8">
    <location>
        <begin position="231"/>
        <end position="250"/>
    </location>
</feature>
<dbReference type="InterPro" id="IPR042196">
    <property type="entry name" value="FHIPEP_4"/>
</dbReference>